<dbReference type="InParanoid" id="A0A1V8T7C4"/>
<dbReference type="AlphaFoldDB" id="A0A1V8T7C4"/>
<proteinExistence type="predicted"/>
<evidence type="ECO:0000313" key="3">
    <source>
        <dbReference type="Proteomes" id="UP000192596"/>
    </source>
</evidence>
<protein>
    <submittedName>
        <fullName evidence="2">Uncharacterized protein</fullName>
    </submittedName>
</protein>
<organism evidence="2 3">
    <name type="scientific">Cryoendolithus antarcticus</name>
    <dbReference type="NCBI Taxonomy" id="1507870"/>
    <lineage>
        <taxon>Eukaryota</taxon>
        <taxon>Fungi</taxon>
        <taxon>Dikarya</taxon>
        <taxon>Ascomycota</taxon>
        <taxon>Pezizomycotina</taxon>
        <taxon>Dothideomycetes</taxon>
        <taxon>Dothideomycetidae</taxon>
        <taxon>Cladosporiales</taxon>
        <taxon>Cladosporiaceae</taxon>
        <taxon>Cryoendolithus</taxon>
    </lineage>
</organism>
<dbReference type="EMBL" id="NAJO01000015">
    <property type="protein sequence ID" value="OQO07219.1"/>
    <property type="molecule type" value="Genomic_DNA"/>
</dbReference>
<dbReference type="Proteomes" id="UP000192596">
    <property type="component" value="Unassembled WGS sequence"/>
</dbReference>
<name>A0A1V8T7C4_9PEZI</name>
<evidence type="ECO:0000256" key="1">
    <source>
        <dbReference type="SAM" id="MobiDB-lite"/>
    </source>
</evidence>
<feature type="compositionally biased region" description="Polar residues" evidence="1">
    <location>
        <begin position="15"/>
        <end position="25"/>
    </location>
</feature>
<reference evidence="3" key="1">
    <citation type="submission" date="2017-03" db="EMBL/GenBank/DDBJ databases">
        <title>Genomes of endolithic fungi from Antarctica.</title>
        <authorList>
            <person name="Coleine C."/>
            <person name="Masonjones S."/>
            <person name="Stajich J.E."/>
        </authorList>
    </citation>
    <scope>NUCLEOTIDE SEQUENCE [LARGE SCALE GENOMIC DNA]</scope>
    <source>
        <strain evidence="3">CCFEE 5527</strain>
    </source>
</reference>
<evidence type="ECO:0000313" key="2">
    <source>
        <dbReference type="EMBL" id="OQO07219.1"/>
    </source>
</evidence>
<sequence>MASTVHAPAPDQLAQPHSSANSQPLMQKRAARPSVNAFDESFAAALQTLNPTVVSQPVTCVDAPKPSATKPARPYAISLVGSRIMLETKASTSLAICVWNEVSHTSEYTRPAIDLLKEVLEVRYPAVGSSEIAERELGLAVTCERVSKSSMRAT</sequence>
<dbReference type="OrthoDB" id="3631810at2759"/>
<keyword evidence="3" id="KW-1185">Reference proteome</keyword>
<feature type="region of interest" description="Disordered" evidence="1">
    <location>
        <begin position="1"/>
        <end position="31"/>
    </location>
</feature>
<gene>
    <name evidence="2" type="ORF">B0A48_07789</name>
</gene>
<comment type="caution">
    <text evidence="2">The sequence shown here is derived from an EMBL/GenBank/DDBJ whole genome shotgun (WGS) entry which is preliminary data.</text>
</comment>
<accession>A0A1V8T7C4</accession>